<dbReference type="InterPro" id="IPR045312">
    <property type="entry name" value="PCBER-like"/>
</dbReference>
<evidence type="ECO:0000256" key="1">
    <source>
        <dbReference type="ARBA" id="ARBA00022857"/>
    </source>
</evidence>
<name>A0A507B8F5_9PEZI</name>
<dbReference type="CDD" id="cd05259">
    <property type="entry name" value="PCBER_SDR_a"/>
    <property type="match status" value="1"/>
</dbReference>
<dbReference type="OrthoDB" id="9974981at2759"/>
<dbReference type="InParanoid" id="A0A507B8F5"/>
<dbReference type="PANTHER" id="PTHR47706">
    <property type="entry name" value="NMRA-LIKE FAMILY PROTEIN"/>
    <property type="match status" value="1"/>
</dbReference>
<dbReference type="AlphaFoldDB" id="A0A507B8F5"/>
<sequence>MSAIKNVAIAGAAGSLGTVVLKHLIASNKFNITILRRVGSSSTYDSSLKVVDVDFASVPSLTDALKGQDAVISTFGTTGFSLQTTLIDAAAAAGVKRFIPSEFGSNLDNPKTRALPVFAEKVKTQEALKEKAKTTGLTYTVIYNSAFLDWGLKVGFTLRWSEYKPALYNGGDVTFSATTLDSVADAVVGVLSHPEETRNRAVYVEDVKITQSQLLDIAKKIAPGKPWEVQHVKTDDLVAQSNDNLAKGQIDAMTFVNYIFAAIFDPSYGGNFEKTDNELLGLKGKTLADVEEIAKKIIS</sequence>
<accession>A0A507B8F5</accession>
<dbReference type="Proteomes" id="UP000319257">
    <property type="component" value="Unassembled WGS sequence"/>
</dbReference>
<dbReference type="GeneID" id="41969906"/>
<dbReference type="RefSeq" id="XP_031000313.1">
    <property type="nucleotide sequence ID" value="XM_031136650.1"/>
</dbReference>
<evidence type="ECO:0000313" key="4">
    <source>
        <dbReference type="EMBL" id="TPX18602.1"/>
    </source>
</evidence>
<dbReference type="Gene3D" id="3.90.25.10">
    <property type="entry name" value="UDP-galactose 4-epimerase, domain 1"/>
    <property type="match status" value="1"/>
</dbReference>
<dbReference type="Pfam" id="PF05368">
    <property type="entry name" value="NmrA"/>
    <property type="match status" value="1"/>
</dbReference>
<dbReference type="STRING" id="1093900.A0A507B8F5"/>
<evidence type="ECO:0000313" key="5">
    <source>
        <dbReference type="Proteomes" id="UP000319257"/>
    </source>
</evidence>
<dbReference type="SUPFAM" id="SSF51735">
    <property type="entry name" value="NAD(P)-binding Rossmann-fold domains"/>
    <property type="match status" value="1"/>
</dbReference>
<evidence type="ECO:0000256" key="2">
    <source>
        <dbReference type="ARBA" id="ARBA00023002"/>
    </source>
</evidence>
<dbReference type="InterPro" id="IPR036291">
    <property type="entry name" value="NAD(P)-bd_dom_sf"/>
</dbReference>
<dbReference type="Gene3D" id="3.40.50.720">
    <property type="entry name" value="NAD(P)-binding Rossmann-like Domain"/>
    <property type="match status" value="1"/>
</dbReference>
<keyword evidence="5" id="KW-1185">Reference proteome</keyword>
<dbReference type="InterPro" id="IPR008030">
    <property type="entry name" value="NmrA-like"/>
</dbReference>
<keyword evidence="2" id="KW-0560">Oxidoreductase</keyword>
<organism evidence="4 5">
    <name type="scientific">Thyridium curvatum</name>
    <dbReference type="NCBI Taxonomy" id="1093900"/>
    <lineage>
        <taxon>Eukaryota</taxon>
        <taxon>Fungi</taxon>
        <taxon>Dikarya</taxon>
        <taxon>Ascomycota</taxon>
        <taxon>Pezizomycotina</taxon>
        <taxon>Sordariomycetes</taxon>
        <taxon>Sordariomycetidae</taxon>
        <taxon>Thyridiales</taxon>
        <taxon>Thyridiaceae</taxon>
        <taxon>Thyridium</taxon>
    </lineage>
</organism>
<dbReference type="FunCoup" id="A0A507B8F5">
    <property type="interactions" value="671"/>
</dbReference>
<dbReference type="GO" id="GO:0016491">
    <property type="term" value="F:oxidoreductase activity"/>
    <property type="evidence" value="ECO:0007669"/>
    <property type="project" value="UniProtKB-KW"/>
</dbReference>
<comment type="caution">
    <text evidence="4">The sequence shown here is derived from an EMBL/GenBank/DDBJ whole genome shotgun (WGS) entry which is preliminary data.</text>
</comment>
<feature type="domain" description="NmrA-like" evidence="3">
    <location>
        <begin position="5"/>
        <end position="262"/>
    </location>
</feature>
<dbReference type="InterPro" id="IPR051609">
    <property type="entry name" value="NmrA/Isoflavone_reductase-like"/>
</dbReference>
<reference evidence="4 5" key="1">
    <citation type="submission" date="2019-06" db="EMBL/GenBank/DDBJ databases">
        <title>Draft genome sequence of the filamentous fungus Phialemoniopsis curvata isolated from diesel fuel.</title>
        <authorList>
            <person name="Varaljay V.A."/>
            <person name="Lyon W.J."/>
            <person name="Crouch A.L."/>
            <person name="Drake C.E."/>
            <person name="Hollomon J.M."/>
            <person name="Nadeau L.J."/>
            <person name="Nunn H.S."/>
            <person name="Stevenson B.S."/>
            <person name="Bojanowski C.L."/>
            <person name="Crookes-Goodson W.J."/>
        </authorList>
    </citation>
    <scope>NUCLEOTIDE SEQUENCE [LARGE SCALE GENOMIC DNA]</scope>
    <source>
        <strain evidence="4 5">D216</strain>
    </source>
</reference>
<keyword evidence="1" id="KW-0521">NADP</keyword>
<proteinExistence type="predicted"/>
<protein>
    <recommendedName>
        <fullName evidence="3">NmrA-like domain-containing protein</fullName>
    </recommendedName>
</protein>
<gene>
    <name evidence="4" type="ORF">E0L32_002459</name>
</gene>
<dbReference type="PANTHER" id="PTHR47706:SF1">
    <property type="entry name" value="CIPA-LIKE, PUTATIVE (AFU_ORTHOLOGUE AFUA_1G12460)-RELATED"/>
    <property type="match status" value="1"/>
</dbReference>
<evidence type="ECO:0000259" key="3">
    <source>
        <dbReference type="Pfam" id="PF05368"/>
    </source>
</evidence>
<dbReference type="EMBL" id="SKBQ01000010">
    <property type="protein sequence ID" value="TPX18602.1"/>
    <property type="molecule type" value="Genomic_DNA"/>
</dbReference>